<gene>
    <name evidence="1" type="ORF">HanXRQr2_Chr08g0358681</name>
</gene>
<dbReference type="Proteomes" id="UP000215914">
    <property type="component" value="Unassembled WGS sequence"/>
</dbReference>
<dbReference type="EMBL" id="MNCJ02000323">
    <property type="protein sequence ID" value="KAF5797019.1"/>
    <property type="molecule type" value="Genomic_DNA"/>
</dbReference>
<reference evidence="1" key="2">
    <citation type="submission" date="2020-06" db="EMBL/GenBank/DDBJ databases">
        <title>Helianthus annuus Genome sequencing and assembly Release 2.</title>
        <authorList>
            <person name="Gouzy J."/>
            <person name="Langlade N."/>
            <person name="Munos S."/>
        </authorList>
    </citation>
    <scope>NUCLEOTIDE SEQUENCE</scope>
    <source>
        <tissue evidence="1">Leaves</tissue>
    </source>
</reference>
<dbReference type="AlphaFoldDB" id="A0A9K3IHE7"/>
<sequence length="291" mass="32065">MSPAGIPPDIPPNLGSDVRVNGLEGSVLVSKGCQEKDLSSMDYLSLGIADEVPMVVSKVSRGIPFSDSGIAFSIALSDRDLHFLKEWLGDNWVARMFNEKLEIGDSKLMVSFRSESDLREFGVNFVVILCVEGLGLQGCDFEICSCRSGSGVKFPQSEVNANAFELNNNASLVLMDKRKKRSVRNEGTQVKACKVSWDGNNVSKVTVKGDGEFYKEVLPDGVAAGEMVNDLGKERGVGVRKRLLREARRVLILLCKGSNSLLRLLFLNWNLIQVLGMGMLRKLCLCFLRIR</sequence>
<reference evidence="1" key="1">
    <citation type="journal article" date="2017" name="Nature">
        <title>The sunflower genome provides insights into oil metabolism, flowering and Asterid evolution.</title>
        <authorList>
            <person name="Badouin H."/>
            <person name="Gouzy J."/>
            <person name="Grassa C.J."/>
            <person name="Murat F."/>
            <person name="Staton S.E."/>
            <person name="Cottret L."/>
            <person name="Lelandais-Briere C."/>
            <person name="Owens G.L."/>
            <person name="Carrere S."/>
            <person name="Mayjonade B."/>
            <person name="Legrand L."/>
            <person name="Gill N."/>
            <person name="Kane N.C."/>
            <person name="Bowers J.E."/>
            <person name="Hubner S."/>
            <person name="Bellec A."/>
            <person name="Berard A."/>
            <person name="Berges H."/>
            <person name="Blanchet N."/>
            <person name="Boniface M.C."/>
            <person name="Brunel D."/>
            <person name="Catrice O."/>
            <person name="Chaidir N."/>
            <person name="Claudel C."/>
            <person name="Donnadieu C."/>
            <person name="Faraut T."/>
            <person name="Fievet G."/>
            <person name="Helmstetter N."/>
            <person name="King M."/>
            <person name="Knapp S.J."/>
            <person name="Lai Z."/>
            <person name="Le Paslier M.C."/>
            <person name="Lippi Y."/>
            <person name="Lorenzon L."/>
            <person name="Mandel J.R."/>
            <person name="Marage G."/>
            <person name="Marchand G."/>
            <person name="Marquand E."/>
            <person name="Bret-Mestries E."/>
            <person name="Morien E."/>
            <person name="Nambeesan S."/>
            <person name="Nguyen T."/>
            <person name="Pegot-Espagnet P."/>
            <person name="Pouilly N."/>
            <person name="Raftis F."/>
            <person name="Sallet E."/>
            <person name="Schiex T."/>
            <person name="Thomas J."/>
            <person name="Vandecasteele C."/>
            <person name="Vares D."/>
            <person name="Vear F."/>
            <person name="Vautrin S."/>
            <person name="Crespi M."/>
            <person name="Mangin B."/>
            <person name="Burke J.M."/>
            <person name="Salse J."/>
            <person name="Munos S."/>
            <person name="Vincourt P."/>
            <person name="Rieseberg L.H."/>
            <person name="Langlade N.B."/>
        </authorList>
    </citation>
    <scope>NUCLEOTIDE SEQUENCE</scope>
    <source>
        <tissue evidence="1">Leaves</tissue>
    </source>
</reference>
<organism evidence="1 2">
    <name type="scientific">Helianthus annuus</name>
    <name type="common">Common sunflower</name>
    <dbReference type="NCBI Taxonomy" id="4232"/>
    <lineage>
        <taxon>Eukaryota</taxon>
        <taxon>Viridiplantae</taxon>
        <taxon>Streptophyta</taxon>
        <taxon>Embryophyta</taxon>
        <taxon>Tracheophyta</taxon>
        <taxon>Spermatophyta</taxon>
        <taxon>Magnoliopsida</taxon>
        <taxon>eudicotyledons</taxon>
        <taxon>Gunneridae</taxon>
        <taxon>Pentapetalae</taxon>
        <taxon>asterids</taxon>
        <taxon>campanulids</taxon>
        <taxon>Asterales</taxon>
        <taxon>Asteraceae</taxon>
        <taxon>Asteroideae</taxon>
        <taxon>Heliantheae alliance</taxon>
        <taxon>Heliantheae</taxon>
        <taxon>Helianthus</taxon>
    </lineage>
</organism>
<accession>A0A9K3IHE7</accession>
<evidence type="ECO:0000313" key="1">
    <source>
        <dbReference type="EMBL" id="KAF5797019.1"/>
    </source>
</evidence>
<keyword evidence="2" id="KW-1185">Reference proteome</keyword>
<evidence type="ECO:0000313" key="2">
    <source>
        <dbReference type="Proteomes" id="UP000215914"/>
    </source>
</evidence>
<comment type="caution">
    <text evidence="1">The sequence shown here is derived from an EMBL/GenBank/DDBJ whole genome shotgun (WGS) entry which is preliminary data.</text>
</comment>
<protein>
    <submittedName>
        <fullName evidence="1">Uncharacterized protein</fullName>
    </submittedName>
</protein>
<name>A0A9K3IHE7_HELAN</name>
<proteinExistence type="predicted"/>
<dbReference type="Gramene" id="mRNA:HanXRQr2_Chr08g0358681">
    <property type="protein sequence ID" value="mRNA:HanXRQr2_Chr08g0358681"/>
    <property type="gene ID" value="HanXRQr2_Chr08g0358681"/>
</dbReference>